<dbReference type="SUPFAM" id="SSF51905">
    <property type="entry name" value="FAD/NAD(P)-binding domain"/>
    <property type="match status" value="1"/>
</dbReference>
<dbReference type="PANTHER" id="PTHR42841">
    <property type="entry name" value="AMINE OXIDASE"/>
    <property type="match status" value="1"/>
</dbReference>
<feature type="domain" description="Amine oxidase" evidence="2">
    <location>
        <begin position="72"/>
        <end position="466"/>
    </location>
</feature>
<feature type="region of interest" description="Disordered" evidence="1">
    <location>
        <begin position="1"/>
        <end position="41"/>
    </location>
</feature>
<accession>A0A3A9WHD9</accession>
<evidence type="ECO:0000313" key="5">
    <source>
        <dbReference type="Proteomes" id="UP000268652"/>
    </source>
</evidence>
<dbReference type="OrthoDB" id="9767561at2"/>
<evidence type="ECO:0000256" key="1">
    <source>
        <dbReference type="SAM" id="MobiDB-lite"/>
    </source>
</evidence>
<dbReference type="EMBL" id="RBDY01000003">
    <property type="protein sequence ID" value="RKN25749.1"/>
    <property type="molecule type" value="Genomic_DNA"/>
</dbReference>
<dbReference type="Gene3D" id="3.50.50.60">
    <property type="entry name" value="FAD/NAD(P)-binding domain"/>
    <property type="match status" value="1"/>
</dbReference>
<dbReference type="AlphaFoldDB" id="A0A3A9WHD9"/>
<dbReference type="Proteomes" id="UP000268652">
    <property type="component" value="Unassembled WGS sequence"/>
</dbReference>
<organism evidence="3 6">
    <name type="scientific">Streptomyces radicis</name>
    <dbReference type="NCBI Taxonomy" id="1750517"/>
    <lineage>
        <taxon>Bacteria</taxon>
        <taxon>Bacillati</taxon>
        <taxon>Actinomycetota</taxon>
        <taxon>Actinomycetes</taxon>
        <taxon>Kitasatosporales</taxon>
        <taxon>Streptomycetaceae</taxon>
        <taxon>Streptomyces</taxon>
    </lineage>
</organism>
<reference evidence="5 6" key="1">
    <citation type="submission" date="2018-09" db="EMBL/GenBank/DDBJ databases">
        <title>Streptomyces sp. nov. DS1-2, an endophytic actinomycete isolated from roots of Dendrobium scabrilingue.</title>
        <authorList>
            <person name="Kuncharoen N."/>
            <person name="Kudo T."/>
            <person name="Ohkuma M."/>
            <person name="Yuki M."/>
            <person name="Tanasupawat S."/>
        </authorList>
    </citation>
    <scope>NUCLEOTIDE SEQUENCE [LARGE SCALE GENOMIC DNA]</scope>
    <source>
        <strain evidence="3 6">AZ1-7</strain>
        <strain evidence="4 5">DS1-2</strain>
    </source>
</reference>
<evidence type="ECO:0000259" key="2">
    <source>
        <dbReference type="Pfam" id="PF01593"/>
    </source>
</evidence>
<gene>
    <name evidence="4" type="ORF">D7318_05665</name>
    <name evidence="3" type="ORF">D7319_04815</name>
</gene>
<dbReference type="Pfam" id="PF01593">
    <property type="entry name" value="Amino_oxidase"/>
    <property type="match status" value="1"/>
</dbReference>
<sequence length="476" mass="49079">MPGVCASSRRARRERVGSGPGIAGARIGHRQGGPQATSPPLACTDPLPGGHVLKRRTPRAFSDIVIIGGGTAGLAAAHHLTAAGLTVTVLEAEERTGGRMATEHRDGFRLDRTGQLTLHDSPALRGLPRPLSLRRLTGGVLLRGRDRTHRIGEAEGHGSGTADAGPHALAPAFERIWLRAHLARLGRCPDARLRDRPELTAAGALHARGIPPHIAESSLRPLLSALLHDPDLVTSSRLGDLALRAFARRGLSLPAGGAAALPGLLAAGLPADAVRTGVRATSVTTTAVATERHGTFRCRAVVVATGAAEAARLLPGLRVPDFRPVTVLHHAAPAALPSGATLVVDTGGRGPVAHTMAASAADPSRAPEGRTLVTSVVLGPQAAEPTELLDKAARPQLSEMHETAADDWELLAAHHDPQAMPVVPPPFAGVRPVRLLDGLYVCGDHRDAPGPVGDLGSAQRAASAVLADAGRQALAG</sequence>
<comment type="caution">
    <text evidence="3">The sequence shown here is derived from an EMBL/GenBank/DDBJ whole genome shotgun (WGS) entry which is preliminary data.</text>
</comment>
<dbReference type="Proteomes" id="UP000275024">
    <property type="component" value="Unassembled WGS sequence"/>
</dbReference>
<proteinExistence type="predicted"/>
<dbReference type="EMBL" id="RBDX01000002">
    <property type="protein sequence ID" value="RKN12199.1"/>
    <property type="molecule type" value="Genomic_DNA"/>
</dbReference>
<keyword evidence="5" id="KW-1185">Reference proteome</keyword>
<dbReference type="InterPro" id="IPR036188">
    <property type="entry name" value="FAD/NAD-bd_sf"/>
</dbReference>
<evidence type="ECO:0000313" key="4">
    <source>
        <dbReference type="EMBL" id="RKN25749.1"/>
    </source>
</evidence>
<dbReference type="GO" id="GO:0016491">
    <property type="term" value="F:oxidoreductase activity"/>
    <property type="evidence" value="ECO:0007669"/>
    <property type="project" value="InterPro"/>
</dbReference>
<name>A0A3A9WHD9_9ACTN</name>
<dbReference type="InterPro" id="IPR002937">
    <property type="entry name" value="Amino_oxidase"/>
</dbReference>
<evidence type="ECO:0000313" key="3">
    <source>
        <dbReference type="EMBL" id="RKN12199.1"/>
    </source>
</evidence>
<protein>
    <submittedName>
        <fullName evidence="3">FAD-dependent oxidoreductase</fullName>
    </submittedName>
</protein>
<evidence type="ECO:0000313" key="6">
    <source>
        <dbReference type="Proteomes" id="UP000275024"/>
    </source>
</evidence>